<accession>H0HYZ0</accession>
<proteinExistence type="predicted"/>
<protein>
    <submittedName>
        <fullName evidence="1">Uncharacterized protein</fullName>
    </submittedName>
</protein>
<sequence length="125" mass="14045">MDEIDFKKAGLSADYPKNTTRIITKTHNVTLALIRNPTIAVRTDDVGYSFIGALERAEWPAATALVGLFEVPRMPKARDAGFLILLPRSFEPASQIARGTCDVYFERASPVVVVEYFAERHRAFW</sequence>
<name>H0HYZ0_9HYPH</name>
<evidence type="ECO:0000313" key="1">
    <source>
        <dbReference type="EMBL" id="EHK54042.1"/>
    </source>
</evidence>
<evidence type="ECO:0000313" key="2">
    <source>
        <dbReference type="Proteomes" id="UP000003250"/>
    </source>
</evidence>
<dbReference type="Proteomes" id="UP000003250">
    <property type="component" value="Unassembled WGS sequence"/>
</dbReference>
<keyword evidence="2" id="KW-1185">Reference proteome</keyword>
<dbReference type="AlphaFoldDB" id="H0HYZ0"/>
<dbReference type="EMBL" id="AHAM01000238">
    <property type="protein sequence ID" value="EHK54042.1"/>
    <property type="molecule type" value="Genomic_DNA"/>
</dbReference>
<gene>
    <name evidence="1" type="ORF">MAXJ12_27123</name>
</gene>
<reference evidence="1 2" key="1">
    <citation type="journal article" date="2012" name="J. Bacteriol.">
        <title>Draft Genome Sequence of Mesorhizobium alhagi CCNWXJ12-2T, a Novel Salt-Resistant Species Isolated from the Desert of Northwestern China.</title>
        <authorList>
            <person name="Zhou M."/>
            <person name="Chen W."/>
            <person name="Chen H."/>
            <person name="Wei G."/>
        </authorList>
    </citation>
    <scope>NUCLEOTIDE SEQUENCE [LARGE SCALE GENOMIC DNA]</scope>
    <source>
        <strain evidence="1 2">CCNWXJ12-2</strain>
    </source>
</reference>
<organism evidence="1 2">
    <name type="scientific">Mesorhizobium alhagi CCNWXJ12-2</name>
    <dbReference type="NCBI Taxonomy" id="1107882"/>
    <lineage>
        <taxon>Bacteria</taxon>
        <taxon>Pseudomonadati</taxon>
        <taxon>Pseudomonadota</taxon>
        <taxon>Alphaproteobacteria</taxon>
        <taxon>Hyphomicrobiales</taxon>
        <taxon>Phyllobacteriaceae</taxon>
        <taxon>Allomesorhizobium</taxon>
    </lineage>
</organism>
<dbReference type="RefSeq" id="WP_008838997.1">
    <property type="nucleotide sequence ID" value="NZ_AHAM01000238.1"/>
</dbReference>